<evidence type="ECO:0000313" key="2">
    <source>
        <dbReference type="EMBL" id="MCO6045714.1"/>
    </source>
</evidence>
<dbReference type="InterPro" id="IPR010982">
    <property type="entry name" value="Lambda_DNA-bd_dom_sf"/>
</dbReference>
<dbReference type="PROSITE" id="PS50943">
    <property type="entry name" value="HTH_CROC1"/>
    <property type="match status" value="1"/>
</dbReference>
<protein>
    <submittedName>
        <fullName evidence="2">Helix-turn-helix transcriptional regulator</fullName>
    </submittedName>
</protein>
<feature type="domain" description="HTH cro/C1-type" evidence="1">
    <location>
        <begin position="22"/>
        <end position="76"/>
    </location>
</feature>
<sequence length="177" mass="19418">MSAAAPVAPSHPATARVVAHNLRRLMALYSLTYDEVVEASGLDQRTVRAIARAEKNTHARTLRQLAEGLGVAVEELFVDAGSIAAAGFDEATNPIVSQVIESHAWLFEGWSAADFAELHSRFGHGGELNEQGTIRAAEAMNRKREVVHQARVVLESTDGPLLEEFVRMLYDRVRKTE</sequence>
<gene>
    <name evidence="2" type="ORF">NG895_17590</name>
</gene>
<proteinExistence type="predicted"/>
<dbReference type="AlphaFoldDB" id="A0A9X2FBX4"/>
<dbReference type="Gene3D" id="1.10.260.40">
    <property type="entry name" value="lambda repressor-like DNA-binding domains"/>
    <property type="match status" value="1"/>
</dbReference>
<reference evidence="2" key="1">
    <citation type="submission" date="2022-06" db="EMBL/GenBank/DDBJ databases">
        <title>Aeoliella straminimaris, a novel planctomycete from sediments.</title>
        <authorList>
            <person name="Vitorino I.R."/>
            <person name="Lage O.M."/>
        </authorList>
    </citation>
    <scope>NUCLEOTIDE SEQUENCE</scope>
    <source>
        <strain evidence="2">ICT_H6.2</strain>
    </source>
</reference>
<comment type="caution">
    <text evidence="2">The sequence shown here is derived from an EMBL/GenBank/DDBJ whole genome shotgun (WGS) entry which is preliminary data.</text>
</comment>
<evidence type="ECO:0000313" key="3">
    <source>
        <dbReference type="Proteomes" id="UP001155241"/>
    </source>
</evidence>
<dbReference type="RefSeq" id="WP_252853827.1">
    <property type="nucleotide sequence ID" value="NZ_JAMXLR010000061.1"/>
</dbReference>
<accession>A0A9X2FBX4</accession>
<dbReference type="SUPFAM" id="SSF47413">
    <property type="entry name" value="lambda repressor-like DNA-binding domains"/>
    <property type="match status" value="1"/>
</dbReference>
<evidence type="ECO:0000259" key="1">
    <source>
        <dbReference type="PROSITE" id="PS50943"/>
    </source>
</evidence>
<dbReference type="SMART" id="SM00530">
    <property type="entry name" value="HTH_XRE"/>
    <property type="match status" value="1"/>
</dbReference>
<organism evidence="2 3">
    <name type="scientific">Aeoliella straminimaris</name>
    <dbReference type="NCBI Taxonomy" id="2954799"/>
    <lineage>
        <taxon>Bacteria</taxon>
        <taxon>Pseudomonadati</taxon>
        <taxon>Planctomycetota</taxon>
        <taxon>Planctomycetia</taxon>
        <taxon>Pirellulales</taxon>
        <taxon>Lacipirellulaceae</taxon>
        <taxon>Aeoliella</taxon>
    </lineage>
</organism>
<dbReference type="CDD" id="cd00093">
    <property type="entry name" value="HTH_XRE"/>
    <property type="match status" value="1"/>
</dbReference>
<dbReference type="Proteomes" id="UP001155241">
    <property type="component" value="Unassembled WGS sequence"/>
</dbReference>
<dbReference type="GO" id="GO:0003677">
    <property type="term" value="F:DNA binding"/>
    <property type="evidence" value="ECO:0007669"/>
    <property type="project" value="InterPro"/>
</dbReference>
<name>A0A9X2FBX4_9BACT</name>
<dbReference type="InterPro" id="IPR001387">
    <property type="entry name" value="Cro/C1-type_HTH"/>
</dbReference>
<keyword evidence="3" id="KW-1185">Reference proteome</keyword>
<dbReference type="EMBL" id="JAMXLR010000061">
    <property type="protein sequence ID" value="MCO6045714.1"/>
    <property type="molecule type" value="Genomic_DNA"/>
</dbReference>